<evidence type="ECO:0000313" key="3">
    <source>
        <dbReference type="EMBL" id="CAF0730752.1"/>
    </source>
</evidence>
<evidence type="ECO:0000256" key="1">
    <source>
        <dbReference type="SAM" id="MobiDB-lite"/>
    </source>
</evidence>
<evidence type="ECO:0000313" key="4">
    <source>
        <dbReference type="Proteomes" id="UP000663852"/>
    </source>
</evidence>
<protein>
    <submittedName>
        <fullName evidence="3">Uncharacterized protein</fullName>
    </submittedName>
</protein>
<dbReference type="Proteomes" id="UP000663852">
    <property type="component" value="Unassembled WGS sequence"/>
</dbReference>
<evidence type="ECO:0000256" key="2">
    <source>
        <dbReference type="SAM" id="Phobius"/>
    </source>
</evidence>
<keyword evidence="2" id="KW-0472">Membrane</keyword>
<keyword evidence="2" id="KW-0812">Transmembrane</keyword>
<proteinExistence type="predicted"/>
<accession>A0A813MYY5</accession>
<name>A0A813MYY5_ADIRI</name>
<sequence length="91" mass="10198">MSSANYLLTETNETISWIYDRFLSNASIEKKDLSLLGFITGICNLAILLASLIYRIDLYARKRLKSKETFFDSPSASSVTTATNDITSEFS</sequence>
<organism evidence="3 4">
    <name type="scientific">Adineta ricciae</name>
    <name type="common">Rotifer</name>
    <dbReference type="NCBI Taxonomy" id="249248"/>
    <lineage>
        <taxon>Eukaryota</taxon>
        <taxon>Metazoa</taxon>
        <taxon>Spiralia</taxon>
        <taxon>Gnathifera</taxon>
        <taxon>Rotifera</taxon>
        <taxon>Eurotatoria</taxon>
        <taxon>Bdelloidea</taxon>
        <taxon>Adinetida</taxon>
        <taxon>Adinetidae</taxon>
        <taxon>Adineta</taxon>
    </lineage>
</organism>
<dbReference type="AlphaFoldDB" id="A0A813MYY5"/>
<feature type="transmembrane region" description="Helical" evidence="2">
    <location>
        <begin position="33"/>
        <end position="54"/>
    </location>
</feature>
<dbReference type="OrthoDB" id="10061428at2759"/>
<comment type="caution">
    <text evidence="3">The sequence shown here is derived from an EMBL/GenBank/DDBJ whole genome shotgun (WGS) entry which is preliminary data.</text>
</comment>
<keyword evidence="2" id="KW-1133">Transmembrane helix</keyword>
<reference evidence="3" key="1">
    <citation type="submission" date="2021-02" db="EMBL/GenBank/DDBJ databases">
        <authorList>
            <person name="Nowell W R."/>
        </authorList>
    </citation>
    <scope>NUCLEOTIDE SEQUENCE</scope>
</reference>
<feature type="region of interest" description="Disordered" evidence="1">
    <location>
        <begin position="72"/>
        <end position="91"/>
    </location>
</feature>
<dbReference type="EMBL" id="CAJNOJ010000002">
    <property type="protein sequence ID" value="CAF0730752.1"/>
    <property type="molecule type" value="Genomic_DNA"/>
</dbReference>
<gene>
    <name evidence="3" type="ORF">EDS130_LOCUS1092</name>
</gene>